<proteinExistence type="inferred from homology"/>
<evidence type="ECO:0000256" key="7">
    <source>
        <dbReference type="RuleBase" id="RU363032"/>
    </source>
</evidence>
<sequence length="288" mass="32688">MNKKEGIFGYIFISPWIIGLLVFTIGPIIFSFILVFSSWNLIGPLKFVGFENIYSIFNSTFFWSALRNTAFFTLYVPISVILSLIVAVLMNRIPGSSVFRLIYFLPSVTPAVANAAVWIWLLQPSYGVVDNALKNWFNIQGPGWFSDPNLYIPTLMMISIWGSIGYNSILFTAGLRSIDKSIYEAAYLDGSNAISTFFRITVPLISPTIFFVTVTSVIWSFQVFDLAYMTNNGVTSYYNITLVQYIYQLGFQYFHIGEASALAWILTGIIFLITLFELQAEKKLVFYQ</sequence>
<dbReference type="InterPro" id="IPR051393">
    <property type="entry name" value="ABC_transporter_permease"/>
</dbReference>
<comment type="subcellular location">
    <subcellularLocation>
        <location evidence="1 7">Cell membrane</location>
        <topology evidence="1 7">Multi-pass membrane protein</topology>
    </subcellularLocation>
</comment>
<dbReference type="AlphaFoldDB" id="A0A2J6X595"/>
<dbReference type="PANTHER" id="PTHR30193">
    <property type="entry name" value="ABC TRANSPORTER PERMEASE PROTEIN"/>
    <property type="match status" value="1"/>
</dbReference>
<dbReference type="InterPro" id="IPR000515">
    <property type="entry name" value="MetI-like"/>
</dbReference>
<feature type="transmembrane region" description="Helical" evidence="7">
    <location>
        <begin position="70"/>
        <end position="89"/>
    </location>
</feature>
<evidence type="ECO:0000256" key="3">
    <source>
        <dbReference type="ARBA" id="ARBA00022475"/>
    </source>
</evidence>
<keyword evidence="2 7" id="KW-0813">Transport</keyword>
<feature type="transmembrane region" description="Helical" evidence="7">
    <location>
        <begin position="196"/>
        <end position="221"/>
    </location>
</feature>
<evidence type="ECO:0000256" key="4">
    <source>
        <dbReference type="ARBA" id="ARBA00022692"/>
    </source>
</evidence>
<dbReference type="Proteomes" id="UP000236910">
    <property type="component" value="Unassembled WGS sequence"/>
</dbReference>
<evidence type="ECO:0000256" key="5">
    <source>
        <dbReference type="ARBA" id="ARBA00022989"/>
    </source>
</evidence>
<evidence type="ECO:0000259" key="8">
    <source>
        <dbReference type="PROSITE" id="PS50928"/>
    </source>
</evidence>
<dbReference type="Pfam" id="PF00528">
    <property type="entry name" value="BPD_transp_1"/>
    <property type="match status" value="1"/>
</dbReference>
<accession>A0A2J6X595</accession>
<comment type="similarity">
    <text evidence="7">Belongs to the binding-protein-dependent transport system permease family.</text>
</comment>
<evidence type="ECO:0000313" key="10">
    <source>
        <dbReference type="EMBL" id="PMP83461.1"/>
    </source>
</evidence>
<evidence type="ECO:0000256" key="1">
    <source>
        <dbReference type="ARBA" id="ARBA00004651"/>
    </source>
</evidence>
<keyword evidence="4 7" id="KW-0812">Transmembrane</keyword>
<feature type="transmembrane region" description="Helical" evidence="7">
    <location>
        <begin position="261"/>
        <end position="278"/>
    </location>
</feature>
<feature type="transmembrane region" description="Helical" evidence="7">
    <location>
        <begin position="7"/>
        <end position="36"/>
    </location>
</feature>
<reference evidence="9 11" key="1">
    <citation type="submission" date="2018-01" db="EMBL/GenBank/DDBJ databases">
        <title>Metagenomic assembled genomes from two thermal pools in the Uzon Caldera, Kamchatka, Russia.</title>
        <authorList>
            <person name="Wilkins L."/>
            <person name="Ettinger C."/>
        </authorList>
    </citation>
    <scope>NUCLEOTIDE SEQUENCE [LARGE SCALE GENOMIC DNA]</scope>
    <source>
        <strain evidence="9">ARK-10</strain>
    </source>
</reference>
<dbReference type="CDD" id="cd06261">
    <property type="entry name" value="TM_PBP2"/>
    <property type="match status" value="1"/>
</dbReference>
<protein>
    <submittedName>
        <fullName evidence="9">Sugar ABC transporter permease</fullName>
    </submittedName>
</protein>
<name>A0A2J6X595_9BACT</name>
<dbReference type="GO" id="GO:0055085">
    <property type="term" value="P:transmembrane transport"/>
    <property type="evidence" value="ECO:0007669"/>
    <property type="project" value="InterPro"/>
</dbReference>
<dbReference type="PANTHER" id="PTHR30193:SF37">
    <property type="entry name" value="INNER MEMBRANE ABC TRANSPORTER PERMEASE PROTEIN YCJO"/>
    <property type="match status" value="1"/>
</dbReference>
<dbReference type="InterPro" id="IPR035906">
    <property type="entry name" value="MetI-like_sf"/>
</dbReference>
<feature type="transmembrane region" description="Helical" evidence="7">
    <location>
        <begin position="101"/>
        <end position="121"/>
    </location>
</feature>
<dbReference type="Gene3D" id="1.10.3720.10">
    <property type="entry name" value="MetI-like"/>
    <property type="match status" value="1"/>
</dbReference>
<dbReference type="EMBL" id="PNIX01000103">
    <property type="protein sequence ID" value="PMP83461.1"/>
    <property type="molecule type" value="Genomic_DNA"/>
</dbReference>
<dbReference type="GO" id="GO:0005886">
    <property type="term" value="C:plasma membrane"/>
    <property type="evidence" value="ECO:0007669"/>
    <property type="project" value="UniProtKB-SubCell"/>
</dbReference>
<dbReference type="EMBL" id="PNIX01000291">
    <property type="protein sequence ID" value="PMP81701.1"/>
    <property type="molecule type" value="Genomic_DNA"/>
</dbReference>
<evidence type="ECO:0000256" key="6">
    <source>
        <dbReference type="ARBA" id="ARBA00023136"/>
    </source>
</evidence>
<evidence type="ECO:0000313" key="9">
    <source>
        <dbReference type="EMBL" id="PMP81701.1"/>
    </source>
</evidence>
<gene>
    <name evidence="10" type="ORF">C0175_01760</name>
    <name evidence="9" type="ORF">C0175_04985</name>
</gene>
<keyword evidence="5 7" id="KW-1133">Transmembrane helix</keyword>
<evidence type="ECO:0000313" key="11">
    <source>
        <dbReference type="Proteomes" id="UP000236910"/>
    </source>
</evidence>
<feature type="transmembrane region" description="Helical" evidence="7">
    <location>
        <begin position="150"/>
        <end position="175"/>
    </location>
</feature>
<keyword evidence="6 7" id="KW-0472">Membrane</keyword>
<dbReference type="PROSITE" id="PS50928">
    <property type="entry name" value="ABC_TM1"/>
    <property type="match status" value="1"/>
</dbReference>
<feature type="domain" description="ABC transmembrane type-1" evidence="8">
    <location>
        <begin position="65"/>
        <end position="277"/>
    </location>
</feature>
<comment type="caution">
    <text evidence="9">The sequence shown here is derived from an EMBL/GenBank/DDBJ whole genome shotgun (WGS) entry which is preliminary data.</text>
</comment>
<organism evidence="9 11">
    <name type="scientific">Caldisericum exile</name>
    <dbReference type="NCBI Taxonomy" id="693075"/>
    <lineage>
        <taxon>Bacteria</taxon>
        <taxon>Pseudomonadati</taxon>
        <taxon>Caldisericota/Cryosericota group</taxon>
        <taxon>Caldisericota</taxon>
        <taxon>Caldisericia</taxon>
        <taxon>Caldisericales</taxon>
        <taxon>Caldisericaceae</taxon>
        <taxon>Caldisericum</taxon>
    </lineage>
</organism>
<keyword evidence="3" id="KW-1003">Cell membrane</keyword>
<dbReference type="SUPFAM" id="SSF161098">
    <property type="entry name" value="MetI-like"/>
    <property type="match status" value="1"/>
</dbReference>
<evidence type="ECO:0000256" key="2">
    <source>
        <dbReference type="ARBA" id="ARBA00022448"/>
    </source>
</evidence>